<dbReference type="Pfam" id="PF14845">
    <property type="entry name" value="Glycohydro_20b2"/>
    <property type="match status" value="1"/>
</dbReference>
<sequence length="245" mass="26863">MEMRGLGLLRLPMLLALLLATLLTAMLALLTQLALVAQAARAPGVLAQPGPALWPLPLSVKMTPNLLRLAPENFYISHSPNSTAGPSCTLLEEAFRRYHDYIFGFYKFHHEPAEFQARTQLQQLLVSITLQSECDAFPNVSSDESCYLVIRLSPEMLTPLTEPFCLPAANYPVSIWMEVVVEGDKPAQYEIINLQAFSVFAVAKSTAVTPFKAAAPFTALNLCTLCGFTMSVVGSTLDLSKRLND</sequence>
<dbReference type="InterPro" id="IPR029019">
    <property type="entry name" value="HEX_eukaryotic_N"/>
</dbReference>
<protein>
    <recommendedName>
        <fullName evidence="2">Beta-hexosaminidase eukaryotic type N-terminal domain-containing protein</fullName>
    </recommendedName>
</protein>
<evidence type="ECO:0000313" key="4">
    <source>
        <dbReference type="Proteomes" id="UP001266305"/>
    </source>
</evidence>
<dbReference type="EMBL" id="JASSZA010000002">
    <property type="protein sequence ID" value="KAK2118006.1"/>
    <property type="molecule type" value="Genomic_DNA"/>
</dbReference>
<reference evidence="3 4" key="1">
    <citation type="submission" date="2023-05" db="EMBL/GenBank/DDBJ databases">
        <title>B98-5 Cell Line De Novo Hybrid Assembly: An Optical Mapping Approach.</title>
        <authorList>
            <person name="Kananen K."/>
            <person name="Auerbach J.A."/>
            <person name="Kautto E."/>
            <person name="Blachly J.S."/>
        </authorList>
    </citation>
    <scope>NUCLEOTIDE SEQUENCE [LARGE SCALE GENOMIC DNA]</scope>
    <source>
        <strain evidence="3">B95-8</strain>
        <tissue evidence="3">Cell line</tissue>
    </source>
</reference>
<dbReference type="InterPro" id="IPR029018">
    <property type="entry name" value="Hex-like_dom2"/>
</dbReference>
<evidence type="ECO:0000256" key="1">
    <source>
        <dbReference type="ARBA" id="ARBA00022801"/>
    </source>
</evidence>
<dbReference type="Gene3D" id="3.30.379.10">
    <property type="entry name" value="Chitobiase/beta-hexosaminidase domain 2-like"/>
    <property type="match status" value="1"/>
</dbReference>
<evidence type="ECO:0000313" key="3">
    <source>
        <dbReference type="EMBL" id="KAK2118006.1"/>
    </source>
</evidence>
<feature type="domain" description="Beta-hexosaminidase eukaryotic type N-terminal" evidence="2">
    <location>
        <begin position="53"/>
        <end position="151"/>
    </location>
</feature>
<dbReference type="SUPFAM" id="SSF55545">
    <property type="entry name" value="beta-N-acetylhexosaminidase-like domain"/>
    <property type="match status" value="1"/>
</dbReference>
<keyword evidence="4" id="KW-1185">Reference proteome</keyword>
<evidence type="ECO:0000259" key="2">
    <source>
        <dbReference type="Pfam" id="PF14845"/>
    </source>
</evidence>
<organism evidence="3 4">
    <name type="scientific">Saguinus oedipus</name>
    <name type="common">Cotton-top tamarin</name>
    <name type="synonym">Oedipomidas oedipus</name>
    <dbReference type="NCBI Taxonomy" id="9490"/>
    <lineage>
        <taxon>Eukaryota</taxon>
        <taxon>Metazoa</taxon>
        <taxon>Chordata</taxon>
        <taxon>Craniata</taxon>
        <taxon>Vertebrata</taxon>
        <taxon>Euteleostomi</taxon>
        <taxon>Mammalia</taxon>
        <taxon>Eutheria</taxon>
        <taxon>Euarchontoglires</taxon>
        <taxon>Primates</taxon>
        <taxon>Haplorrhini</taxon>
        <taxon>Platyrrhini</taxon>
        <taxon>Cebidae</taxon>
        <taxon>Callitrichinae</taxon>
        <taxon>Saguinus</taxon>
    </lineage>
</organism>
<keyword evidence="1" id="KW-0378">Hydrolase</keyword>
<name>A0ABQ9W8R6_SAGOE</name>
<comment type="caution">
    <text evidence="3">The sequence shown here is derived from an EMBL/GenBank/DDBJ whole genome shotgun (WGS) entry which is preliminary data.</text>
</comment>
<gene>
    <name evidence="3" type="ORF">P7K49_004893</name>
</gene>
<dbReference type="Proteomes" id="UP001266305">
    <property type="component" value="Unassembled WGS sequence"/>
</dbReference>
<proteinExistence type="predicted"/>
<accession>A0ABQ9W8R6</accession>